<dbReference type="InterPro" id="IPR016071">
    <property type="entry name" value="Staphylococal_nuclease_OB-fold"/>
</dbReference>
<evidence type="ECO:0000313" key="6">
    <source>
        <dbReference type="EMBL" id="MCT7969000.1"/>
    </source>
</evidence>
<dbReference type="PANTHER" id="PTHR12302:SF3">
    <property type="entry name" value="SERINE_THREONINE-PROTEIN KINASE 31"/>
    <property type="match status" value="1"/>
</dbReference>
<keyword evidence="4" id="KW-1133">Transmembrane helix</keyword>
<dbReference type="Gene3D" id="2.40.50.90">
    <property type="match status" value="1"/>
</dbReference>
<accession>A0ABT2MYE7</accession>
<keyword evidence="2" id="KW-0255">Endonuclease</keyword>
<dbReference type="PROSITE" id="PS50830">
    <property type="entry name" value="TNASE_3"/>
    <property type="match status" value="1"/>
</dbReference>
<keyword evidence="3" id="KW-0378">Hydrolase</keyword>
<keyword evidence="4" id="KW-0472">Membrane</keyword>
<feature type="domain" description="TNase-like" evidence="5">
    <location>
        <begin position="69"/>
        <end position="194"/>
    </location>
</feature>
<dbReference type="Pfam" id="PF00565">
    <property type="entry name" value="SNase"/>
    <property type="match status" value="1"/>
</dbReference>
<evidence type="ECO:0000256" key="4">
    <source>
        <dbReference type="SAM" id="Phobius"/>
    </source>
</evidence>
<sequence length="206" mass="22863">MNKKIQQTINWAAPIIGVIAVVYGAYTRIGVSAGPGSVISVRREDPEAIGIYTEPWESGQSEFSEIWQVTRISDGDTVTVQKDGEERKVRFCGIDAPEKNQPGGKESAEFLRAAVERGGGKVGLTFVEKDRYGRWVAEVWSEPGTSNEELLNSVLIVTGHAWAYKQYWSSCPNRAALEASEKSAEESNRAIWKQSGAVAPWDWRKR</sequence>
<proteinExistence type="predicted"/>
<evidence type="ECO:0000256" key="1">
    <source>
        <dbReference type="ARBA" id="ARBA00022722"/>
    </source>
</evidence>
<protein>
    <submittedName>
        <fullName evidence="6">Thermonuclease family protein</fullName>
    </submittedName>
</protein>
<gene>
    <name evidence="6" type="ORF">NG799_22055</name>
</gene>
<dbReference type="SUPFAM" id="SSF50199">
    <property type="entry name" value="Staphylococcal nuclease"/>
    <property type="match status" value="1"/>
</dbReference>
<evidence type="ECO:0000256" key="2">
    <source>
        <dbReference type="ARBA" id="ARBA00022759"/>
    </source>
</evidence>
<keyword evidence="1" id="KW-0540">Nuclease</keyword>
<evidence type="ECO:0000313" key="7">
    <source>
        <dbReference type="Proteomes" id="UP001525890"/>
    </source>
</evidence>
<dbReference type="EMBL" id="JAMXFF010000040">
    <property type="protein sequence ID" value="MCT7969000.1"/>
    <property type="molecule type" value="Genomic_DNA"/>
</dbReference>
<dbReference type="Proteomes" id="UP001525890">
    <property type="component" value="Unassembled WGS sequence"/>
</dbReference>
<dbReference type="SMART" id="SM00318">
    <property type="entry name" value="SNc"/>
    <property type="match status" value="1"/>
</dbReference>
<dbReference type="PANTHER" id="PTHR12302">
    <property type="entry name" value="EBNA2 BINDING PROTEIN P100"/>
    <property type="match status" value="1"/>
</dbReference>
<name>A0ABT2MYE7_9CYAN</name>
<comment type="caution">
    <text evidence="6">The sequence shown here is derived from an EMBL/GenBank/DDBJ whole genome shotgun (WGS) entry which is preliminary data.</text>
</comment>
<keyword evidence="7" id="KW-1185">Reference proteome</keyword>
<feature type="transmembrane region" description="Helical" evidence="4">
    <location>
        <begin position="9"/>
        <end position="26"/>
    </location>
</feature>
<keyword evidence="4" id="KW-0812">Transmembrane</keyword>
<reference evidence="6 7" key="1">
    <citation type="journal article" date="2022" name="Front. Microbiol.">
        <title>High genomic differentiation and limited gene flow indicate recent cryptic speciation within the genus Laspinema (cyanobacteria).</title>
        <authorList>
            <person name="Stanojkovic A."/>
            <person name="Skoupy S."/>
            <person name="Skaloud P."/>
            <person name="Dvorak P."/>
        </authorList>
    </citation>
    <scope>NUCLEOTIDE SEQUENCE [LARGE SCALE GENOMIC DNA]</scope>
    <source>
        <strain evidence="6 7">D2a</strain>
    </source>
</reference>
<dbReference type="InterPro" id="IPR035437">
    <property type="entry name" value="SNase_OB-fold_sf"/>
</dbReference>
<evidence type="ECO:0000259" key="5">
    <source>
        <dbReference type="PROSITE" id="PS50830"/>
    </source>
</evidence>
<dbReference type="RefSeq" id="WP_368008482.1">
    <property type="nucleotide sequence ID" value="NZ_JAMXFF010000040.1"/>
</dbReference>
<organism evidence="6 7">
    <name type="scientific">Laspinema palackyanum D2a</name>
    <dbReference type="NCBI Taxonomy" id="2953684"/>
    <lineage>
        <taxon>Bacteria</taxon>
        <taxon>Bacillati</taxon>
        <taxon>Cyanobacteriota</taxon>
        <taxon>Cyanophyceae</taxon>
        <taxon>Oscillatoriophycideae</taxon>
        <taxon>Oscillatoriales</taxon>
        <taxon>Laspinemataceae</taxon>
        <taxon>Laspinema</taxon>
        <taxon>Laspinema palackyanum</taxon>
    </lineage>
</organism>
<evidence type="ECO:0000256" key="3">
    <source>
        <dbReference type="ARBA" id="ARBA00022801"/>
    </source>
</evidence>